<evidence type="ECO:0000256" key="3">
    <source>
        <dbReference type="ARBA" id="ARBA00022676"/>
    </source>
</evidence>
<comment type="similarity">
    <text evidence="2">Belongs to the glycosyltransferase 2 family.</text>
</comment>
<dbReference type="PANTHER" id="PTHR43179">
    <property type="entry name" value="RHAMNOSYLTRANSFERASE WBBL"/>
    <property type="match status" value="1"/>
</dbReference>
<protein>
    <submittedName>
        <fullName evidence="7">Glycosyltransferase</fullName>
        <ecNumber evidence="7">2.4.-.-</ecNumber>
    </submittedName>
</protein>
<feature type="transmembrane region" description="Helical" evidence="6">
    <location>
        <begin position="507"/>
        <end position="527"/>
    </location>
</feature>
<feature type="transmembrane region" description="Helical" evidence="6">
    <location>
        <begin position="394"/>
        <end position="412"/>
    </location>
</feature>
<feature type="transmembrane region" description="Helical" evidence="6">
    <location>
        <begin position="280"/>
        <end position="302"/>
    </location>
</feature>
<dbReference type="Proteomes" id="UP001597391">
    <property type="component" value="Unassembled WGS sequence"/>
</dbReference>
<feature type="transmembrane region" description="Helical" evidence="6">
    <location>
        <begin position="479"/>
        <end position="500"/>
    </location>
</feature>
<dbReference type="PANTHER" id="PTHR43179:SF12">
    <property type="entry name" value="GALACTOFURANOSYLTRANSFERASE GLFT2"/>
    <property type="match status" value="1"/>
</dbReference>
<dbReference type="Pfam" id="PF13641">
    <property type="entry name" value="Glyco_tranf_2_3"/>
    <property type="match status" value="1"/>
</dbReference>
<dbReference type="EMBL" id="JBHUOP010000002">
    <property type="protein sequence ID" value="MFD2839853.1"/>
    <property type="molecule type" value="Genomic_DNA"/>
</dbReference>
<keyword evidence="6" id="KW-0812">Transmembrane</keyword>
<feature type="region of interest" description="Disordered" evidence="5">
    <location>
        <begin position="1002"/>
        <end position="1042"/>
    </location>
</feature>
<organism evidence="7 8">
    <name type="scientific">Populibacterium corticicola</name>
    <dbReference type="NCBI Taxonomy" id="1812826"/>
    <lineage>
        <taxon>Bacteria</taxon>
        <taxon>Bacillati</taxon>
        <taxon>Actinomycetota</taxon>
        <taxon>Actinomycetes</taxon>
        <taxon>Micrococcales</taxon>
        <taxon>Jonesiaceae</taxon>
        <taxon>Populibacterium</taxon>
    </lineage>
</organism>
<dbReference type="GO" id="GO:0016757">
    <property type="term" value="F:glycosyltransferase activity"/>
    <property type="evidence" value="ECO:0007669"/>
    <property type="project" value="UniProtKB-KW"/>
</dbReference>
<comment type="pathway">
    <text evidence="1">Cell wall biogenesis; cell wall polysaccharide biosynthesis.</text>
</comment>
<reference evidence="8" key="1">
    <citation type="journal article" date="2019" name="Int. J. Syst. Evol. Microbiol.">
        <title>The Global Catalogue of Microorganisms (GCM) 10K type strain sequencing project: providing services to taxonomists for standard genome sequencing and annotation.</title>
        <authorList>
            <consortium name="The Broad Institute Genomics Platform"/>
            <consortium name="The Broad Institute Genome Sequencing Center for Infectious Disease"/>
            <person name="Wu L."/>
            <person name="Ma J."/>
        </authorList>
    </citation>
    <scope>NUCLEOTIDE SEQUENCE [LARGE SCALE GENOMIC DNA]</scope>
    <source>
        <strain evidence="8">KCTC 33576</strain>
    </source>
</reference>
<keyword evidence="3 7" id="KW-0328">Glycosyltransferase</keyword>
<feature type="transmembrane region" description="Helical" evidence="6">
    <location>
        <begin position="633"/>
        <end position="653"/>
    </location>
</feature>
<sequence length="1172" mass="124360">MATHTEHENTRTLAPQVLGVVVSVGRTPYLPGVLRSIAEQEVAPHRVALVDVSARGDIEVLDVAVLNEAGIDVQIVHAPRARTFGSAVSTGLNSIDLHEQWLWLLHDDAVAHPGALAAQLKPVEHTSSLSIVGAKQRKLGEGKELINVGYSTSRAGTWFTGIESQEFDQGQHDSRDDVYAVSLNGALVSSAAWLELKGTEPAFGKYGDSLDFCRRARLAGHRIIIEAQAVVEHAQADYMNIREHEELTQTPRPTVLDEEPAARSFWARLTSSMLFGATNYSIVLFPLILIAAIVVAPLRMLYRLLTKAPRLAVQELLAPFWLAAKLPAVIRLRSKIVRTKKVSAEVLVPLMASTAEIRNARRNRRLARTALRKRLYGPSDLDRREFRALARKRIAVLGIVTFIMVAATLYALHDLMGAVTGDDRLVGGAMLPAQGGWPELWQHWSSGWIRDGLGASAPSDPLLATLAPVMVLTLGNMQLAANLVMIGALLASAMGAWFAAGAISRSVTARAWTALIWAAAPTMLFALEQGRMGAVVAHSALPWLALTVMRGLGLNKRDARGALRFRHEQRQEEQLVAAGVVAETPATQPRRSLAAIGGAALIFAVIVAAVPVLLLPGLIVFGLAGLFGRARALLFVPIPALAVLGPVLFRGFVNREVGGWRVLFADPGAAFAYEPSLPWQRLLGVPSAVMDVSLDSGLAQAVTAIQPYVLGGALLIGALVSLARRGPRAGQIRLAWWIALLGLVTSLASSVIVVASGESGAITGWSGSGVSLMTFGLLAACLLASDEVAAAALTRSFGWRQVSLGLATLAVFVLPVGTLAVWGNDRDIAHESTSGAAAPASNLKAIDRALVPAVAQQMQTSGRQARVLGIQPSGVGRISYQLMHGDGTQLMETSTVVDVAYLTGRPDDIAGLVAHLARGLEQEGHSASAYQLASMGIGAVLVPPGDSDEYAQLIARLDTVAGLQRITENETGTVWRVDPRVLEAERAYGEVSSVSARNAIAQERAASQAVESEPGPDGSTPANPTADEGEGTTSGEGSSPIELETTTVVIAGEPAWATTYVRGEDGALRDPETLSAGRLAVRTRIEAGAERTIVLAENAAPGWSATLGGRTLTSAQVNGMQAFVIPEGEGGQLKIAYERSSRIAWLVLQSVVLVAFGALAIPVRRRGTQRWA</sequence>
<keyword evidence="6" id="KW-0472">Membrane</keyword>
<feature type="transmembrane region" description="Helical" evidence="6">
    <location>
        <begin position="698"/>
        <end position="722"/>
    </location>
</feature>
<dbReference type="Gene3D" id="3.90.550.10">
    <property type="entry name" value="Spore Coat Polysaccharide Biosynthesis Protein SpsA, Chain A"/>
    <property type="match status" value="1"/>
</dbReference>
<evidence type="ECO:0000256" key="6">
    <source>
        <dbReference type="SAM" id="Phobius"/>
    </source>
</evidence>
<comment type="caution">
    <text evidence="7">The sequence shown here is derived from an EMBL/GenBank/DDBJ whole genome shotgun (WGS) entry which is preliminary data.</text>
</comment>
<evidence type="ECO:0000256" key="1">
    <source>
        <dbReference type="ARBA" id="ARBA00004776"/>
    </source>
</evidence>
<dbReference type="EC" id="2.4.-.-" evidence="7"/>
<gene>
    <name evidence="7" type="ORF">ACFSYH_04630</name>
</gene>
<feature type="transmembrane region" description="Helical" evidence="6">
    <location>
        <begin position="804"/>
        <end position="823"/>
    </location>
</feature>
<accession>A0ABW5XD92</accession>
<feature type="transmembrane region" description="Helical" evidence="6">
    <location>
        <begin position="762"/>
        <end position="783"/>
    </location>
</feature>
<feature type="transmembrane region" description="Helical" evidence="6">
    <location>
        <begin position="734"/>
        <end position="756"/>
    </location>
</feature>
<evidence type="ECO:0000313" key="7">
    <source>
        <dbReference type="EMBL" id="MFD2839853.1"/>
    </source>
</evidence>
<dbReference type="SUPFAM" id="SSF53448">
    <property type="entry name" value="Nucleotide-diphospho-sugar transferases"/>
    <property type="match status" value="1"/>
</dbReference>
<dbReference type="InterPro" id="IPR029044">
    <property type="entry name" value="Nucleotide-diphossugar_trans"/>
</dbReference>
<keyword evidence="8" id="KW-1185">Reference proteome</keyword>
<feature type="transmembrane region" description="Helical" evidence="6">
    <location>
        <begin position="1143"/>
        <end position="1163"/>
    </location>
</feature>
<evidence type="ECO:0000256" key="5">
    <source>
        <dbReference type="SAM" id="MobiDB-lite"/>
    </source>
</evidence>
<evidence type="ECO:0000256" key="2">
    <source>
        <dbReference type="ARBA" id="ARBA00006739"/>
    </source>
</evidence>
<evidence type="ECO:0000256" key="4">
    <source>
        <dbReference type="ARBA" id="ARBA00022679"/>
    </source>
</evidence>
<name>A0ABW5XD92_9MICO</name>
<keyword evidence="4 7" id="KW-0808">Transferase</keyword>
<dbReference type="RefSeq" id="WP_377465424.1">
    <property type="nucleotide sequence ID" value="NZ_JBHUOP010000002.1"/>
</dbReference>
<proteinExistence type="inferred from homology"/>
<evidence type="ECO:0000313" key="8">
    <source>
        <dbReference type="Proteomes" id="UP001597391"/>
    </source>
</evidence>
<feature type="transmembrane region" description="Helical" evidence="6">
    <location>
        <begin position="593"/>
        <end position="621"/>
    </location>
</feature>
<keyword evidence="6" id="KW-1133">Transmembrane helix</keyword>